<sequence>MAAREEKNMDTIVHFTHRHPLSISTIQCRARHNDRCGMCSEILDPIARVYACQGCSFFLHEHCAELQLDISHPFHPHRLHHHIDPIAIGRGCDACSSRGSYPFKSWYRCEEADCSFSLHLKCALLKPSHDHHRVEVLQNSHGHSLLVCDRPNVLHYSCTRCDTEFGDDDKIYVCLECKCMLDEPCAAHGQEIKHPFHSQHTLSLVLYYVRPPRCCSLCGGGGRNGYFFTCSSCDFCLDVDCANLGETTTICKADQGHIQIQPVTHPHPLIQVEVMISMKNFRSCCFACGLRFEDLVYACLSCGILLHKSCADLPNEITSHLHPNHLLKLVKNSFWYHKRFSCQVCLQSTGHFFYSCGECDFGLDVKCTRSAFPLIMSKYHEHALAYIDIETHNFECVLCIGICRQFYFRCLRLDCNFSIHDHCYPSLPLSIKDDCHIHPLTFADYPIKGVPDDPEKEAELYCYACEEGRAFDRITYFCSSCHFVAHVHCVITAIISYLHKEPSHLAITSIGEQLGSTGDSADEDAVLHQLDEELMRLEKDVQALMAKIGELRQRRYEHISKRTTSRRNYLLEKRDQL</sequence>
<gene>
    <name evidence="5 6" type="primary">LOC113690109</name>
</gene>
<evidence type="ECO:0000313" key="5">
    <source>
        <dbReference type="RefSeq" id="XP_027063729.1"/>
    </source>
</evidence>
<dbReference type="Proteomes" id="UP001652660">
    <property type="component" value="Chromosome 5c"/>
</dbReference>
<evidence type="ECO:0000259" key="3">
    <source>
        <dbReference type="Pfam" id="PF03107"/>
    </source>
</evidence>
<reference evidence="5" key="2">
    <citation type="submission" date="2025-04" db="UniProtKB">
        <authorList>
            <consortium name="RefSeq"/>
        </authorList>
    </citation>
    <scope>IDENTIFICATION</scope>
    <source>
        <tissue evidence="5 6">Leaves</tissue>
    </source>
</reference>
<dbReference type="SUPFAM" id="SSF57889">
    <property type="entry name" value="Cysteine-rich domain"/>
    <property type="match status" value="5"/>
</dbReference>
<feature type="domain" description="DC1" evidence="3">
    <location>
        <begin position="321"/>
        <end position="367"/>
    </location>
</feature>
<keyword evidence="2" id="KW-0175">Coiled coil</keyword>
<feature type="domain" description="DC1" evidence="3">
    <location>
        <begin position="195"/>
        <end position="242"/>
    </location>
</feature>
<proteinExistence type="predicted"/>
<dbReference type="PANTHER" id="PTHR46288:SF27">
    <property type="entry name" value="CYSTEINE_HISTIDINE-RICH C1 DOMAIN FAMILY PROTEIN"/>
    <property type="match status" value="1"/>
</dbReference>
<protein>
    <submittedName>
        <fullName evidence="5">Uncharacterized protein LOC113690109 isoform X1</fullName>
    </submittedName>
</protein>
<feature type="domain" description="DC1" evidence="3">
    <location>
        <begin position="73"/>
        <end position="123"/>
    </location>
</feature>
<dbReference type="RefSeq" id="XP_071907197.1">
    <property type="nucleotide sequence ID" value="XM_072051096.1"/>
</dbReference>
<evidence type="ECO:0000256" key="2">
    <source>
        <dbReference type="SAM" id="Coils"/>
    </source>
</evidence>
<dbReference type="RefSeq" id="XP_027063729.1">
    <property type="nucleotide sequence ID" value="XM_027207928.1"/>
</dbReference>
<dbReference type="PANTHER" id="PTHR46288">
    <property type="entry name" value="PHORBOL-ESTER/DAG-TYPE DOMAIN-CONTAINING PROTEIN"/>
    <property type="match status" value="1"/>
</dbReference>
<dbReference type="InterPro" id="IPR046349">
    <property type="entry name" value="C1-like_sf"/>
</dbReference>
<evidence type="ECO:0000313" key="6">
    <source>
        <dbReference type="RefSeq" id="XP_071907197.1"/>
    </source>
</evidence>
<dbReference type="GeneID" id="113690109"/>
<reference evidence="4" key="1">
    <citation type="journal article" date="2025" name="Foods">
        <title>Unveiling the Microbial Signatures of Arabica Coffee Cherries: Insights into Ripeness Specific Diversity, Functional Traits, and Implications for Quality and Safety.</title>
        <authorList>
            <consortium name="RefSeq"/>
            <person name="Tenea G.N."/>
            <person name="Cifuentes V."/>
            <person name="Reyes P."/>
            <person name="Cevallos-Vallejos M."/>
        </authorList>
    </citation>
    <scope>NUCLEOTIDE SEQUENCE [LARGE SCALE GENOMIC DNA]</scope>
</reference>
<feature type="coiled-coil region" evidence="2">
    <location>
        <begin position="520"/>
        <end position="554"/>
    </location>
</feature>
<organism evidence="4 5">
    <name type="scientific">Coffea arabica</name>
    <name type="common">Arabian coffee</name>
    <dbReference type="NCBI Taxonomy" id="13443"/>
    <lineage>
        <taxon>Eukaryota</taxon>
        <taxon>Viridiplantae</taxon>
        <taxon>Streptophyta</taxon>
        <taxon>Embryophyta</taxon>
        <taxon>Tracheophyta</taxon>
        <taxon>Spermatophyta</taxon>
        <taxon>Magnoliopsida</taxon>
        <taxon>eudicotyledons</taxon>
        <taxon>Gunneridae</taxon>
        <taxon>Pentapetalae</taxon>
        <taxon>asterids</taxon>
        <taxon>lamiids</taxon>
        <taxon>Gentianales</taxon>
        <taxon>Rubiaceae</taxon>
        <taxon>Ixoroideae</taxon>
        <taxon>Gardenieae complex</taxon>
        <taxon>Bertiereae - Coffeeae clade</taxon>
        <taxon>Coffeeae</taxon>
        <taxon>Coffea</taxon>
    </lineage>
</organism>
<keyword evidence="1" id="KW-0677">Repeat</keyword>
<evidence type="ECO:0000256" key="1">
    <source>
        <dbReference type="ARBA" id="ARBA00022737"/>
    </source>
</evidence>
<dbReference type="Pfam" id="PF03107">
    <property type="entry name" value="C1_2"/>
    <property type="match status" value="5"/>
</dbReference>
<dbReference type="OrthoDB" id="1884766at2759"/>
<name>A0A6P6SD70_COFAR</name>
<dbReference type="InterPro" id="IPR004146">
    <property type="entry name" value="DC1"/>
</dbReference>
<keyword evidence="4" id="KW-1185">Reference proteome</keyword>
<feature type="domain" description="DC1" evidence="3">
    <location>
        <begin position="264"/>
        <end position="311"/>
    </location>
</feature>
<evidence type="ECO:0000313" key="4">
    <source>
        <dbReference type="Proteomes" id="UP001652660"/>
    </source>
</evidence>
<accession>A0A6P6SD70</accession>
<dbReference type="AlphaFoldDB" id="A0A6P6SD70"/>
<feature type="domain" description="DC1" evidence="3">
    <location>
        <begin position="15"/>
        <end position="64"/>
    </location>
</feature>